<protein>
    <recommendedName>
        <fullName evidence="4">Lipopolysaccharide export system permease protein LptF</fullName>
    </recommendedName>
</protein>
<organism evidence="14">
    <name type="scientific">Mizugakiibacter sediminis</name>
    <dbReference type="NCBI Taxonomy" id="1475481"/>
    <lineage>
        <taxon>Bacteria</taxon>
        <taxon>Pseudomonadati</taxon>
        <taxon>Pseudomonadota</taxon>
        <taxon>Gammaproteobacteria</taxon>
        <taxon>Lysobacterales</taxon>
        <taxon>Rhodanobacteraceae</taxon>
        <taxon>Mizugakiibacter</taxon>
    </lineage>
</organism>
<dbReference type="EMBL" id="DF970243">
    <property type="protein sequence ID" value="GAP67119.1"/>
    <property type="molecule type" value="Genomic_DNA"/>
</dbReference>
<dbReference type="OrthoDB" id="9778062at2"/>
<name>A0A0K8QQF4_9GAMM</name>
<comment type="function">
    <text evidence="1">Part of the ABC transporter complex LptBFG involved in the translocation of lipopolysaccharide (LPS) from the inner membrane to the outer membrane.</text>
</comment>
<accession>A0A0K8QQF4</accession>
<proteinExistence type="inferred from homology"/>
<evidence type="ECO:0000256" key="3">
    <source>
        <dbReference type="ARBA" id="ARBA00007725"/>
    </source>
</evidence>
<dbReference type="InterPro" id="IPR005495">
    <property type="entry name" value="LptG/LptF_permease"/>
</dbReference>
<dbReference type="NCBIfam" id="TIGR04407">
    <property type="entry name" value="LptF_YjgP"/>
    <property type="match status" value="1"/>
</dbReference>
<keyword evidence="9 12" id="KW-1133">Transmembrane helix</keyword>
<evidence type="ECO:0000256" key="6">
    <source>
        <dbReference type="ARBA" id="ARBA00022475"/>
    </source>
</evidence>
<dbReference type="PANTHER" id="PTHR33529">
    <property type="entry name" value="SLR0882 PROTEIN-RELATED"/>
    <property type="match status" value="1"/>
</dbReference>
<feature type="transmembrane region" description="Helical" evidence="12">
    <location>
        <begin position="12"/>
        <end position="34"/>
    </location>
</feature>
<keyword evidence="8 12" id="KW-0812">Transmembrane</keyword>
<comment type="similarity">
    <text evidence="3">Belongs to the LptF/LptG family.</text>
</comment>
<evidence type="ECO:0000256" key="7">
    <source>
        <dbReference type="ARBA" id="ARBA00022519"/>
    </source>
</evidence>
<evidence type="ECO:0000256" key="12">
    <source>
        <dbReference type="SAM" id="Phobius"/>
    </source>
</evidence>
<reference evidence="14" key="2">
    <citation type="submission" date="2015-08" db="EMBL/GenBank/DDBJ databases">
        <title>Complete DNA Sequence of Pseudomonas syringae pv. actinidiae, the Causal Agent of Kiwifruit Canker Disease.</title>
        <authorList>
            <person name="Rikkerink E.H.A."/>
            <person name="Fineran P.C."/>
        </authorList>
    </citation>
    <scope>NUCLEOTIDE SEQUENCE</scope>
    <source>
        <strain evidence="14">SkMP5</strain>
    </source>
</reference>
<keyword evidence="6" id="KW-1003">Cell membrane</keyword>
<evidence type="ECO:0000256" key="2">
    <source>
        <dbReference type="ARBA" id="ARBA00004429"/>
    </source>
</evidence>
<evidence type="ECO:0000256" key="10">
    <source>
        <dbReference type="ARBA" id="ARBA00023136"/>
    </source>
</evidence>
<dbReference type="GO" id="GO:0015920">
    <property type="term" value="P:lipopolysaccharide transport"/>
    <property type="evidence" value="ECO:0007669"/>
    <property type="project" value="TreeGrafter"/>
</dbReference>
<comment type="subcellular location">
    <subcellularLocation>
        <location evidence="2">Cell inner membrane</location>
        <topology evidence="2">Multi-pass membrane protein</topology>
    </subcellularLocation>
</comment>
<feature type="transmembrane region" description="Helical" evidence="12">
    <location>
        <begin position="54"/>
        <end position="79"/>
    </location>
</feature>
<dbReference type="GO" id="GO:0055085">
    <property type="term" value="P:transmembrane transport"/>
    <property type="evidence" value="ECO:0007669"/>
    <property type="project" value="InterPro"/>
</dbReference>
<dbReference type="STRING" id="1475481.GCA_000953855_02484"/>
<dbReference type="RefSeq" id="WP_062537675.1">
    <property type="nucleotide sequence ID" value="NZ_DF970243.1"/>
</dbReference>
<evidence type="ECO:0000313" key="13">
    <source>
        <dbReference type="EMBL" id="GAN44901.1"/>
    </source>
</evidence>
<feature type="transmembrane region" description="Helical" evidence="12">
    <location>
        <begin position="334"/>
        <end position="355"/>
    </location>
</feature>
<evidence type="ECO:0000256" key="8">
    <source>
        <dbReference type="ARBA" id="ARBA00022692"/>
    </source>
</evidence>
<dbReference type="Proteomes" id="UP000253740">
    <property type="component" value="Unassembled WGS sequence"/>
</dbReference>
<keyword evidence="7" id="KW-0997">Cell inner membrane</keyword>
<comment type="subunit">
    <text evidence="11">Component of the lipopolysaccharide transport and assembly complex. The LptBFG transporter is composed of two ATP-binding proteins (LptB) and two transmembrane proteins (LptF and LptG).</text>
</comment>
<evidence type="ECO:0000256" key="5">
    <source>
        <dbReference type="ARBA" id="ARBA00022448"/>
    </source>
</evidence>
<sequence>MLRILDRYLLRELAFGILAVGAVLLLITVGGTFADVLGKVAAGRYPASIMFPVLGLRMVDTLTFVVPLAVFLGVLLSLGRIWRDSEMHVLASSGFGPRGLLRPIGLLALPLALAIALVSLWLGPWSVRAANALIDEANRSVVAAGLEPGRFVELPGKGGIIFVDSMSSDGTKLGRLFVENERVGNDGAQRIDIVTAKRGELYYESQGGNRFLALFDGHRFEGRLDRDDWRLMRYVRNDLALSQDQEDVNGDDPDHALPTPALWRQDDPGARAELAWRIGAPFTGLMLLALALPLARQSPREPRYGRLLLGVLCYFIYSNTLLLARAGIVKGQLSAAVGLWPAHFAVLAAAAWMFWRQYAPRRVRETA</sequence>
<dbReference type="GO" id="GO:0043190">
    <property type="term" value="C:ATP-binding cassette (ABC) transporter complex"/>
    <property type="evidence" value="ECO:0007669"/>
    <property type="project" value="InterPro"/>
</dbReference>
<feature type="transmembrane region" description="Helical" evidence="12">
    <location>
        <begin position="100"/>
        <end position="122"/>
    </location>
</feature>
<dbReference type="PANTHER" id="PTHR33529:SF7">
    <property type="entry name" value="LIPOPOLYSACCHARIDE EXPORT SYSTEM PERMEASE PROTEIN LPTF"/>
    <property type="match status" value="1"/>
</dbReference>
<evidence type="ECO:0000256" key="1">
    <source>
        <dbReference type="ARBA" id="ARBA00002265"/>
    </source>
</evidence>
<keyword evidence="5" id="KW-0813">Transport</keyword>
<dbReference type="EMBL" id="DF952378">
    <property type="protein sequence ID" value="GAN44901.1"/>
    <property type="molecule type" value="Genomic_DNA"/>
</dbReference>
<keyword evidence="15" id="KW-1185">Reference proteome</keyword>
<feature type="transmembrane region" description="Helical" evidence="12">
    <location>
        <begin position="274"/>
        <end position="295"/>
    </location>
</feature>
<evidence type="ECO:0000313" key="14">
    <source>
        <dbReference type="EMBL" id="GAP67119.1"/>
    </source>
</evidence>
<dbReference type="HOGENOM" id="CLU_028799_0_1_6"/>
<dbReference type="Pfam" id="PF03739">
    <property type="entry name" value="LptF_LptG"/>
    <property type="match status" value="1"/>
</dbReference>
<reference evidence="13" key="1">
    <citation type="submission" date="2015-03" db="EMBL/GenBank/DDBJ databases">
        <title>Draft genome sequence of Mizugakiibacter sediminis skMP5.</title>
        <authorList>
            <person name="Watanabe T."/>
            <person name="Kojima H."/>
            <person name="Fukui M."/>
        </authorList>
    </citation>
    <scope>NUCLEOTIDE SEQUENCE</scope>
    <source>
        <strain evidence="13">SkMP5</strain>
    </source>
</reference>
<feature type="transmembrane region" description="Helical" evidence="12">
    <location>
        <begin position="307"/>
        <end position="328"/>
    </location>
</feature>
<evidence type="ECO:0000256" key="4">
    <source>
        <dbReference type="ARBA" id="ARBA00014213"/>
    </source>
</evidence>
<keyword evidence="10 12" id="KW-0472">Membrane</keyword>
<dbReference type="InterPro" id="IPR030922">
    <property type="entry name" value="LptF"/>
</dbReference>
<evidence type="ECO:0000256" key="11">
    <source>
        <dbReference type="ARBA" id="ARBA00026081"/>
    </source>
</evidence>
<evidence type="ECO:0000256" key="9">
    <source>
        <dbReference type="ARBA" id="ARBA00022989"/>
    </source>
</evidence>
<gene>
    <name evidence="13" type="ORF">MBSD_1437</name>
    <name evidence="14" type="ORF">MBSD_n2435</name>
</gene>
<evidence type="ECO:0000313" key="15">
    <source>
        <dbReference type="Proteomes" id="UP000253740"/>
    </source>
</evidence>
<dbReference type="AlphaFoldDB" id="A0A0K8QQF4"/>